<organism evidence="2 3">
    <name type="scientific">Marivirga lumbricoides</name>
    <dbReference type="NCBI Taxonomy" id="1046115"/>
    <lineage>
        <taxon>Bacteria</taxon>
        <taxon>Pseudomonadati</taxon>
        <taxon>Bacteroidota</taxon>
        <taxon>Cytophagia</taxon>
        <taxon>Cytophagales</taxon>
        <taxon>Marivirgaceae</taxon>
        <taxon>Marivirga</taxon>
    </lineage>
</organism>
<feature type="transmembrane region" description="Helical" evidence="1">
    <location>
        <begin position="55"/>
        <end position="76"/>
    </location>
</feature>
<protein>
    <submittedName>
        <fullName evidence="2">Uncharacterized protein</fullName>
    </submittedName>
</protein>
<accession>A0A2T4DP28</accession>
<evidence type="ECO:0000313" key="3">
    <source>
        <dbReference type="Proteomes" id="UP000240608"/>
    </source>
</evidence>
<keyword evidence="1" id="KW-0812">Transmembrane</keyword>
<feature type="transmembrane region" description="Helical" evidence="1">
    <location>
        <begin position="101"/>
        <end position="119"/>
    </location>
</feature>
<comment type="caution">
    <text evidence="2">The sequence shown here is derived from an EMBL/GenBank/DDBJ whole genome shotgun (WGS) entry which is preliminary data.</text>
</comment>
<gene>
    <name evidence="2" type="ORF">C9994_11080</name>
</gene>
<keyword evidence="1" id="KW-0472">Membrane</keyword>
<dbReference type="EMBL" id="PYVU01000104">
    <property type="protein sequence ID" value="PTB95574.1"/>
    <property type="molecule type" value="Genomic_DNA"/>
</dbReference>
<feature type="transmembrane region" description="Helical" evidence="1">
    <location>
        <begin position="21"/>
        <end position="39"/>
    </location>
</feature>
<evidence type="ECO:0000313" key="2">
    <source>
        <dbReference type="EMBL" id="PTB95574.1"/>
    </source>
</evidence>
<dbReference type="Proteomes" id="UP000240608">
    <property type="component" value="Unassembled WGS sequence"/>
</dbReference>
<evidence type="ECO:0000256" key="1">
    <source>
        <dbReference type="SAM" id="Phobius"/>
    </source>
</evidence>
<name>A0A2T4DP28_9BACT</name>
<sequence length="165" mass="19613">MEEKFDSKHWENYFQSLQMKYYALLAAPLFLFAIAFLRAENGNAPLMRLGEQMEIYFLGFVTFFAFIVVLYLHFFVKNRNNSLARDKDLTKKLTLYRKTALIKYVGLAIYQILIIFTFACTYHNGMMGLFTALLLYASFFRPELQTIRRDLKLNKEEYQQINYKA</sequence>
<feature type="transmembrane region" description="Helical" evidence="1">
    <location>
        <begin position="125"/>
        <end position="142"/>
    </location>
</feature>
<proteinExistence type="predicted"/>
<dbReference type="AlphaFoldDB" id="A0A2T4DP28"/>
<keyword evidence="1" id="KW-1133">Transmembrane helix</keyword>
<reference evidence="2 3" key="1">
    <citation type="submission" date="2018-03" db="EMBL/GenBank/DDBJ databases">
        <title>Cross-interface Injection: A General Nanoliter Liquid Handling Method Applied to Single Cells Genome Amplification Automated Nanoliter Liquid Handling Applied to Single Cell Multiple Displacement Amplification.</title>
        <authorList>
            <person name="Yun J."/>
            <person name="Xu P."/>
            <person name="Xu J."/>
            <person name="Dai X."/>
            <person name="Wang Y."/>
            <person name="Zheng X."/>
            <person name="Cao C."/>
            <person name="Yi Q."/>
            <person name="Zhu Y."/>
            <person name="Wang L."/>
            <person name="Dong Z."/>
            <person name="Huang Y."/>
            <person name="Huang L."/>
            <person name="Du W."/>
        </authorList>
    </citation>
    <scope>NUCLEOTIDE SEQUENCE [LARGE SCALE GENOMIC DNA]</scope>
    <source>
        <strain evidence="2 3">Z-D1-2</strain>
    </source>
</reference>